<accession>A0A0F9XCD0</accession>
<dbReference type="AlphaFoldDB" id="A0A0F9XCD0"/>
<name>A0A0F9XCD0_9ZZZZ</name>
<evidence type="ECO:0000313" key="1">
    <source>
        <dbReference type="EMBL" id="KKN96656.1"/>
    </source>
</evidence>
<gene>
    <name evidence="1" type="ORF">LCGC14_0163000</name>
</gene>
<reference evidence="1" key="1">
    <citation type="journal article" date="2015" name="Nature">
        <title>Complex archaea that bridge the gap between prokaryotes and eukaryotes.</title>
        <authorList>
            <person name="Spang A."/>
            <person name="Saw J.H."/>
            <person name="Jorgensen S.L."/>
            <person name="Zaremba-Niedzwiedzka K."/>
            <person name="Martijn J."/>
            <person name="Lind A.E."/>
            <person name="van Eijk R."/>
            <person name="Schleper C."/>
            <person name="Guy L."/>
            <person name="Ettema T.J."/>
        </authorList>
    </citation>
    <scope>NUCLEOTIDE SEQUENCE</scope>
</reference>
<dbReference type="EMBL" id="LAZR01000062">
    <property type="protein sequence ID" value="KKN96656.1"/>
    <property type="molecule type" value="Genomic_DNA"/>
</dbReference>
<proteinExistence type="predicted"/>
<sequence length="684" mass="80254">MAKQVAKRNPVTDRLDTEGGAEVGQWYWVKHTKSRYNEETDKYEDYEYEWLGCITEIGSNYVELHSPRGHQGQSHCRVHFDDFFDELRHEPKPKDVIGRNVHKYKALVEEKMAEVKALTARLGVSSRIGIEERSESSSTALVTLSGTDNVKKYENALVKAKDEDLPKLFSEIRSANENLAMWLSAEAVPLEAMAGAMKSCVDDIQDRIFNVSIYAGLTEDVKQIQKGEPADISEKLYLMQRRLYMDEECLLNYQLGGMDFDSLDKFDKWLCEPENLNRVFPFPRCIVSFKVRREKKARDWGGDPKKIFIHMGLENADKKTYLYIRNGERVYWMGCDLEFGLMLFPSGKIFDPTEPMMAKMSFDKVEEMIPVREFKALCKEHADAEAAHKRNLVGRKKWLKENMPKRLRKSSHNLNKFQIRERRDILDKAPYDGYFETHFHSSFRENEWEPFNSTSVYFDEALKEVEDRVKHYNRIALIVQGLFDRSDVLHPHLPVKLWSAEGFGQALELVYDDSNTLYEGERPDFEAYRRKCNESLKTGSVVIGQDGLWQEKEAEKENNRLDGDWRNRSDYRHERFKPYGNPGPGYIAKIDKWQPWAKKAIFRWFRERRSFRRYRWDDDSPLRTTVTVPESRLFNVDAYKPGDYKQFFQDPRTRAGYLQWAPMLIAAEEYHAGNLNIPRVKKPK</sequence>
<comment type="caution">
    <text evidence="1">The sequence shown here is derived from an EMBL/GenBank/DDBJ whole genome shotgun (WGS) entry which is preliminary data.</text>
</comment>
<protein>
    <submittedName>
        <fullName evidence="1">Uncharacterized protein</fullName>
    </submittedName>
</protein>
<organism evidence="1">
    <name type="scientific">marine sediment metagenome</name>
    <dbReference type="NCBI Taxonomy" id="412755"/>
    <lineage>
        <taxon>unclassified sequences</taxon>
        <taxon>metagenomes</taxon>
        <taxon>ecological metagenomes</taxon>
    </lineage>
</organism>